<dbReference type="CDD" id="cd11529">
    <property type="entry name" value="NTP-PPase_MazG_Cterm"/>
    <property type="match status" value="1"/>
</dbReference>
<accession>A0A7W6CGV0</accession>
<dbReference type="AlphaFoldDB" id="A0A7W6CGV0"/>
<dbReference type="FunFam" id="1.10.287.1080:FF:000001">
    <property type="entry name" value="Nucleoside triphosphate pyrophosphohydrolase"/>
    <property type="match status" value="1"/>
</dbReference>
<dbReference type="GO" id="GO:0046047">
    <property type="term" value="P:TTP catabolic process"/>
    <property type="evidence" value="ECO:0007669"/>
    <property type="project" value="TreeGrafter"/>
</dbReference>
<dbReference type="Proteomes" id="UP000548867">
    <property type="component" value="Unassembled WGS sequence"/>
</dbReference>
<evidence type="ECO:0000259" key="1">
    <source>
        <dbReference type="Pfam" id="PF03819"/>
    </source>
</evidence>
<dbReference type="PANTHER" id="PTHR30522:SF0">
    <property type="entry name" value="NUCLEOSIDE TRIPHOSPHATE PYROPHOSPHOHYDROLASE"/>
    <property type="match status" value="1"/>
</dbReference>
<dbReference type="CDD" id="cd11528">
    <property type="entry name" value="NTP-PPase_MazG_Nterm"/>
    <property type="match status" value="1"/>
</dbReference>
<gene>
    <name evidence="2" type="ORF">GGR38_003241</name>
</gene>
<dbReference type="GO" id="GO:0046076">
    <property type="term" value="P:dTTP catabolic process"/>
    <property type="evidence" value="ECO:0007669"/>
    <property type="project" value="TreeGrafter"/>
</dbReference>
<dbReference type="InterPro" id="IPR048015">
    <property type="entry name" value="NTP-PPase_MazG-like_N"/>
</dbReference>
<dbReference type="GO" id="GO:0046052">
    <property type="term" value="P:UTP catabolic process"/>
    <property type="evidence" value="ECO:0007669"/>
    <property type="project" value="TreeGrafter"/>
</dbReference>
<reference evidence="2 3" key="1">
    <citation type="submission" date="2020-08" db="EMBL/GenBank/DDBJ databases">
        <title>Genomic Encyclopedia of Type Strains, Phase IV (KMG-IV): sequencing the most valuable type-strain genomes for metagenomic binning, comparative biology and taxonomic classification.</title>
        <authorList>
            <person name="Goeker M."/>
        </authorList>
    </citation>
    <scope>NUCLEOTIDE SEQUENCE [LARGE SCALE GENOMIC DNA]</scope>
    <source>
        <strain evidence="2 3">DSM 27057</strain>
    </source>
</reference>
<dbReference type="Gene3D" id="1.10.287.1080">
    <property type="entry name" value="MazG-like"/>
    <property type="match status" value="2"/>
</dbReference>
<dbReference type="RefSeq" id="WP_183627182.1">
    <property type="nucleotide sequence ID" value="NZ_JACIDX010000012.1"/>
</dbReference>
<dbReference type="Pfam" id="PF03819">
    <property type="entry name" value="MazG"/>
    <property type="match status" value="2"/>
</dbReference>
<feature type="domain" description="NTP pyrophosphohydrolase MazG-like" evidence="1">
    <location>
        <begin position="173"/>
        <end position="227"/>
    </location>
</feature>
<proteinExistence type="predicted"/>
<dbReference type="NCBIfam" id="NF007113">
    <property type="entry name" value="PRK09562.1"/>
    <property type="match status" value="1"/>
</dbReference>
<feature type="domain" description="NTP pyrophosphohydrolase MazG-like" evidence="1">
    <location>
        <begin position="28"/>
        <end position="101"/>
    </location>
</feature>
<dbReference type="GO" id="GO:0046061">
    <property type="term" value="P:dATP catabolic process"/>
    <property type="evidence" value="ECO:0007669"/>
    <property type="project" value="TreeGrafter"/>
</dbReference>
<name>A0A7W6CGV0_9SPHN</name>
<dbReference type="NCBIfam" id="TIGR00444">
    <property type="entry name" value="mazG"/>
    <property type="match status" value="1"/>
</dbReference>
<keyword evidence="3" id="KW-1185">Reference proteome</keyword>
<comment type="caution">
    <text evidence="2">The sequence shown here is derived from an EMBL/GenBank/DDBJ whole genome shotgun (WGS) entry which is preliminary data.</text>
</comment>
<dbReference type="GO" id="GO:0047693">
    <property type="term" value="F:ATP diphosphatase activity"/>
    <property type="evidence" value="ECO:0007669"/>
    <property type="project" value="UniProtKB-EC"/>
</dbReference>
<dbReference type="GO" id="GO:0006950">
    <property type="term" value="P:response to stress"/>
    <property type="evidence" value="ECO:0007669"/>
    <property type="project" value="UniProtKB-ARBA"/>
</dbReference>
<dbReference type="EC" id="3.6.1.8" evidence="2"/>
<dbReference type="PANTHER" id="PTHR30522">
    <property type="entry name" value="NUCLEOSIDE TRIPHOSPHATE PYROPHOSPHOHYDROLASE"/>
    <property type="match status" value="1"/>
</dbReference>
<evidence type="ECO:0000313" key="2">
    <source>
        <dbReference type="EMBL" id="MBB3956283.1"/>
    </source>
</evidence>
<organism evidence="2 3">
    <name type="scientific">Novosphingobium sediminicola</name>
    <dbReference type="NCBI Taxonomy" id="563162"/>
    <lineage>
        <taxon>Bacteria</taxon>
        <taxon>Pseudomonadati</taxon>
        <taxon>Pseudomonadota</taxon>
        <taxon>Alphaproteobacteria</taxon>
        <taxon>Sphingomonadales</taxon>
        <taxon>Sphingomonadaceae</taxon>
        <taxon>Novosphingobium</taxon>
    </lineage>
</organism>
<dbReference type="InterPro" id="IPR048011">
    <property type="entry name" value="NTP-PPase_MazG-like_C"/>
</dbReference>
<keyword evidence="2" id="KW-0378">Hydrolase</keyword>
<dbReference type="InterPro" id="IPR004518">
    <property type="entry name" value="MazG-like_dom"/>
</dbReference>
<dbReference type="EMBL" id="JACIDX010000012">
    <property type="protein sequence ID" value="MBB3956283.1"/>
    <property type="molecule type" value="Genomic_DNA"/>
</dbReference>
<sequence>MTASLSRLLNIMARLRDPERGCEWDVAQTFATIAPYTVEEAYEVADAIERDDMAGLREELGDLLLQVVFHSRMAQEAGLFAFDDVADAISDKMEARHPHVFGPHVFGDAVDEGQSREVRWEKLKEQERADKGASSALDGVAMALPALMRAEKLQKRAARVGFDWPDVAGPEAKVAEEVIELAEATTDEERVAEAGDFLFAAVNLVRAYGISAEEALRGANAKFERRFKGMEAIAGARGVDFAALSLDEQEGLWQEVKKGENARV</sequence>
<evidence type="ECO:0000313" key="3">
    <source>
        <dbReference type="Proteomes" id="UP000548867"/>
    </source>
</evidence>
<dbReference type="SUPFAM" id="SSF101386">
    <property type="entry name" value="all-alpha NTP pyrophosphatases"/>
    <property type="match status" value="2"/>
</dbReference>
<dbReference type="GO" id="GO:0006203">
    <property type="term" value="P:dGTP catabolic process"/>
    <property type="evidence" value="ECO:0007669"/>
    <property type="project" value="TreeGrafter"/>
</dbReference>
<dbReference type="InterPro" id="IPR011551">
    <property type="entry name" value="NTP_PyrPHydrolase_MazG"/>
</dbReference>
<protein>
    <submittedName>
        <fullName evidence="2">ATP diphosphatase</fullName>
        <ecNumber evidence="2">3.6.1.8</ecNumber>
    </submittedName>
</protein>
<dbReference type="GO" id="GO:0046081">
    <property type="term" value="P:dUTP catabolic process"/>
    <property type="evidence" value="ECO:0007669"/>
    <property type="project" value="TreeGrafter"/>
</dbReference>